<gene>
    <name evidence="2" type="ORF">BD847_2021</name>
</gene>
<dbReference type="PROSITE" id="PS51257">
    <property type="entry name" value="PROKAR_LIPOPROTEIN"/>
    <property type="match status" value="1"/>
</dbReference>
<sequence>MKKILFVALLLFIVFACDSNDSENTKENKILLQTNVIDAEYSKKTDELVYVSSNPSQVNIFNSASENLEKITLEYEPTCISLSQDGETAVIGHDGHITHVNLKTLSVINTYNLSCTALDIVLGNNKWAYIFPKEDQWSYLRSINMNLSYNNEAPQSIYNQMFAGTKGRLHPSGKYIYAQDPSSRAQVKRFTIQNGDIDDSYESYFEEENYTFPSIWFSEDGNRIFTRERSVLKTSELKNFDMLYNGRIDSENNSKVAWMDHSALNHQFYLILESDDDWNPVKSNFIYSYDDSNLSYIRKFELEKYFKPKQRGNDEAFYDAAPFFVFSNSNGNRLFVITKSIEPDSSNDWAIQKIDIH</sequence>
<dbReference type="EMBL" id="QRDQ01000008">
    <property type="protein sequence ID" value="RED25272.1"/>
    <property type="molecule type" value="Genomic_DNA"/>
</dbReference>
<evidence type="ECO:0008006" key="4">
    <source>
        <dbReference type="Google" id="ProtNLM"/>
    </source>
</evidence>
<protein>
    <recommendedName>
        <fullName evidence="4">WD40 repeat protein</fullName>
    </recommendedName>
</protein>
<feature type="signal peptide" evidence="1">
    <location>
        <begin position="1"/>
        <end position="19"/>
    </location>
</feature>
<feature type="chain" id="PRO_5017598228" description="WD40 repeat protein" evidence="1">
    <location>
        <begin position="20"/>
        <end position="357"/>
    </location>
</feature>
<dbReference type="Proteomes" id="UP000257004">
    <property type="component" value="Unassembled WGS sequence"/>
</dbReference>
<dbReference type="RefSeq" id="WP_115888093.1">
    <property type="nucleotide sequence ID" value="NZ_QRDQ01000008.1"/>
</dbReference>
<dbReference type="InterPro" id="IPR011044">
    <property type="entry name" value="Quino_amine_DH_bsu"/>
</dbReference>
<evidence type="ECO:0000313" key="3">
    <source>
        <dbReference type="Proteomes" id="UP000257004"/>
    </source>
</evidence>
<organism evidence="2 3">
    <name type="scientific">Flavobacterium cutihirudinis</name>
    <dbReference type="NCBI Taxonomy" id="1265740"/>
    <lineage>
        <taxon>Bacteria</taxon>
        <taxon>Pseudomonadati</taxon>
        <taxon>Bacteroidota</taxon>
        <taxon>Flavobacteriia</taxon>
        <taxon>Flavobacteriales</taxon>
        <taxon>Flavobacteriaceae</taxon>
        <taxon>Flavobacterium</taxon>
    </lineage>
</organism>
<dbReference type="AlphaFoldDB" id="A0A3D9FYR6"/>
<reference evidence="2 3" key="1">
    <citation type="submission" date="2018-07" db="EMBL/GenBank/DDBJ databases">
        <title>Genomic Encyclopedia of Archaeal and Bacterial Type Strains, Phase II (KMG-II): from individual species to whole genera.</title>
        <authorList>
            <person name="Goeker M."/>
        </authorList>
    </citation>
    <scope>NUCLEOTIDE SEQUENCE [LARGE SCALE GENOMIC DNA]</scope>
    <source>
        <strain evidence="2 3">DSM 25795</strain>
    </source>
</reference>
<dbReference type="Gene3D" id="2.130.10.10">
    <property type="entry name" value="YVTN repeat-like/Quinoprotein amine dehydrogenase"/>
    <property type="match status" value="1"/>
</dbReference>
<dbReference type="SUPFAM" id="SSF50969">
    <property type="entry name" value="YVTN repeat-like/Quinoprotein amine dehydrogenase"/>
    <property type="match status" value="1"/>
</dbReference>
<proteinExistence type="predicted"/>
<comment type="caution">
    <text evidence="2">The sequence shown here is derived from an EMBL/GenBank/DDBJ whole genome shotgun (WGS) entry which is preliminary data.</text>
</comment>
<accession>A0A3D9FYR6</accession>
<dbReference type="InterPro" id="IPR015943">
    <property type="entry name" value="WD40/YVTN_repeat-like_dom_sf"/>
</dbReference>
<name>A0A3D9FYR6_9FLAO</name>
<keyword evidence="1" id="KW-0732">Signal</keyword>
<dbReference type="OrthoDB" id="1113138at2"/>
<keyword evidence="3" id="KW-1185">Reference proteome</keyword>
<evidence type="ECO:0000313" key="2">
    <source>
        <dbReference type="EMBL" id="RED25272.1"/>
    </source>
</evidence>
<evidence type="ECO:0000256" key="1">
    <source>
        <dbReference type="SAM" id="SignalP"/>
    </source>
</evidence>